<dbReference type="AlphaFoldDB" id="A0ABD3R894"/>
<dbReference type="Proteomes" id="UP001530377">
    <property type="component" value="Unassembled WGS sequence"/>
</dbReference>
<proteinExistence type="predicted"/>
<evidence type="ECO:0000313" key="4">
    <source>
        <dbReference type="EMBL" id="KAL3809229.1"/>
    </source>
</evidence>
<dbReference type="FunFam" id="3.80.10.10:FF:000041">
    <property type="entry name" value="LRR receptor-like serine/threonine-protein kinase ERECTA"/>
    <property type="match status" value="1"/>
</dbReference>
<comment type="caution">
    <text evidence="4">The sequence shown here is derived from an EMBL/GenBank/DDBJ whole genome shotgun (WGS) entry which is preliminary data.</text>
</comment>
<comment type="subcellular location">
    <subcellularLocation>
        <location evidence="1">Cell envelope</location>
    </subcellularLocation>
</comment>
<keyword evidence="5" id="KW-1185">Reference proteome</keyword>
<dbReference type="EMBL" id="JALLPB020000427">
    <property type="protein sequence ID" value="KAL3809229.1"/>
    <property type="molecule type" value="Genomic_DNA"/>
</dbReference>
<dbReference type="InterPro" id="IPR051848">
    <property type="entry name" value="PGIP"/>
</dbReference>
<reference evidence="4 5" key="1">
    <citation type="submission" date="2024-10" db="EMBL/GenBank/DDBJ databases">
        <title>Updated reference genomes for cyclostephanoid diatoms.</title>
        <authorList>
            <person name="Roberts W.R."/>
            <person name="Alverson A.J."/>
        </authorList>
    </citation>
    <scope>NUCLEOTIDE SEQUENCE [LARGE SCALE GENOMIC DNA]</scope>
    <source>
        <strain evidence="4 5">AJA228-03</strain>
    </source>
</reference>
<evidence type="ECO:0000313" key="5">
    <source>
        <dbReference type="Proteomes" id="UP001530377"/>
    </source>
</evidence>
<accession>A0ABD3R894</accession>
<dbReference type="InterPro" id="IPR001611">
    <property type="entry name" value="Leu-rich_rpt"/>
</dbReference>
<dbReference type="InterPro" id="IPR032675">
    <property type="entry name" value="LRR_dom_sf"/>
</dbReference>
<evidence type="ECO:0000256" key="2">
    <source>
        <dbReference type="ARBA" id="ARBA00022614"/>
    </source>
</evidence>
<organism evidence="4 5">
    <name type="scientific">Cyclostephanos tholiformis</name>
    <dbReference type="NCBI Taxonomy" id="382380"/>
    <lineage>
        <taxon>Eukaryota</taxon>
        <taxon>Sar</taxon>
        <taxon>Stramenopiles</taxon>
        <taxon>Ochrophyta</taxon>
        <taxon>Bacillariophyta</taxon>
        <taxon>Coscinodiscophyceae</taxon>
        <taxon>Thalassiosirophycidae</taxon>
        <taxon>Stephanodiscales</taxon>
        <taxon>Stephanodiscaceae</taxon>
        <taxon>Cyclostephanos</taxon>
    </lineage>
</organism>
<name>A0ABD3R894_9STRA</name>
<dbReference type="SUPFAM" id="SSF52058">
    <property type="entry name" value="L domain-like"/>
    <property type="match status" value="1"/>
</dbReference>
<dbReference type="PANTHER" id="PTHR48059">
    <property type="entry name" value="POLYGALACTURONASE INHIBITOR 1"/>
    <property type="match status" value="1"/>
</dbReference>
<gene>
    <name evidence="4" type="ORF">ACHAXA_005277</name>
</gene>
<dbReference type="Gene3D" id="3.80.10.10">
    <property type="entry name" value="Ribonuclease Inhibitor"/>
    <property type="match status" value="1"/>
</dbReference>
<evidence type="ECO:0000256" key="3">
    <source>
        <dbReference type="ARBA" id="ARBA00022737"/>
    </source>
</evidence>
<dbReference type="PANTHER" id="PTHR48059:SF30">
    <property type="entry name" value="OS06G0587000 PROTEIN"/>
    <property type="match status" value="1"/>
</dbReference>
<protein>
    <submittedName>
        <fullName evidence="4">Uncharacterized protein</fullName>
    </submittedName>
</protein>
<keyword evidence="3" id="KW-0677">Repeat</keyword>
<dbReference type="Pfam" id="PF00560">
    <property type="entry name" value="LRR_1"/>
    <property type="match status" value="1"/>
</dbReference>
<keyword evidence="2" id="KW-0433">Leucine-rich repeat</keyword>
<sequence length="450" mass="48510">MPPPRSRRSSSTSPAMLPPLLLRAAAIIACVVVLIGSSPPALPPMLVYAVASSTSSLPDVVPFDEKSLDMAERLLREIRERVSSTDPNDAPPPSWNDTLLPAMISSFASVGGGRSSEYAASTTTTTTVPPHEERARRLAVRWLVDIDGSSSILSSRRYDDGLLHRYALATIYYATGGDGWTRCSHSPTTSACGGGDDARYLSSRPHLEWDGVNGRGGMVTMLDLGDRGLSSPTFLPPEIVLFCPTLELLWINDNPDLRGTLPSYVGEFANLASLAVQRTSMSGSMPESMYALSKLTSLRMYGSKFGGEISSDIGALVGLKWLWLHDNDFVGTVPDAIGTLEKLEGITLHGNRFRPVVSFNVTEYGVLKSNIIPDALCNLTDYNLRYLWTDCEAGSVAPAVVVDEGRGSKEREVGTTPAKFVAVDGIRPCSCCTRCFPRIDDAATTAVVNR</sequence>
<evidence type="ECO:0000256" key="1">
    <source>
        <dbReference type="ARBA" id="ARBA00004196"/>
    </source>
</evidence>